<keyword evidence="3" id="KW-1185">Reference proteome</keyword>
<protein>
    <submittedName>
        <fullName evidence="2">Uncharacterized protein</fullName>
    </submittedName>
</protein>
<sequence>MNVATVKDADPSPVAQTRRAGHQPEPGLRSRKIRFTYNDPRSLSVCRRLRVFRVQAQGVVVRRFHLRYKQAT</sequence>
<evidence type="ECO:0000313" key="2">
    <source>
        <dbReference type="EMBL" id="KZT69021.1"/>
    </source>
</evidence>
<gene>
    <name evidence="2" type="ORF">DAEQUDRAFT_299967</name>
</gene>
<accession>A0A165Q5B8</accession>
<evidence type="ECO:0000313" key="3">
    <source>
        <dbReference type="Proteomes" id="UP000076727"/>
    </source>
</evidence>
<evidence type="ECO:0000256" key="1">
    <source>
        <dbReference type="SAM" id="MobiDB-lite"/>
    </source>
</evidence>
<proteinExistence type="predicted"/>
<dbReference type="EMBL" id="KV429061">
    <property type="protein sequence ID" value="KZT69021.1"/>
    <property type="molecule type" value="Genomic_DNA"/>
</dbReference>
<organism evidence="2 3">
    <name type="scientific">Daedalea quercina L-15889</name>
    <dbReference type="NCBI Taxonomy" id="1314783"/>
    <lineage>
        <taxon>Eukaryota</taxon>
        <taxon>Fungi</taxon>
        <taxon>Dikarya</taxon>
        <taxon>Basidiomycota</taxon>
        <taxon>Agaricomycotina</taxon>
        <taxon>Agaricomycetes</taxon>
        <taxon>Polyporales</taxon>
        <taxon>Fomitopsis</taxon>
    </lineage>
</organism>
<dbReference type="Proteomes" id="UP000076727">
    <property type="component" value="Unassembled WGS sequence"/>
</dbReference>
<dbReference type="AlphaFoldDB" id="A0A165Q5B8"/>
<reference evidence="2 3" key="1">
    <citation type="journal article" date="2016" name="Mol. Biol. Evol.">
        <title>Comparative Genomics of Early-Diverging Mushroom-Forming Fungi Provides Insights into the Origins of Lignocellulose Decay Capabilities.</title>
        <authorList>
            <person name="Nagy L.G."/>
            <person name="Riley R."/>
            <person name="Tritt A."/>
            <person name="Adam C."/>
            <person name="Daum C."/>
            <person name="Floudas D."/>
            <person name="Sun H."/>
            <person name="Yadav J.S."/>
            <person name="Pangilinan J."/>
            <person name="Larsson K.H."/>
            <person name="Matsuura K."/>
            <person name="Barry K."/>
            <person name="Labutti K."/>
            <person name="Kuo R."/>
            <person name="Ohm R.A."/>
            <person name="Bhattacharya S.S."/>
            <person name="Shirouzu T."/>
            <person name="Yoshinaga Y."/>
            <person name="Martin F.M."/>
            <person name="Grigoriev I.V."/>
            <person name="Hibbett D.S."/>
        </authorList>
    </citation>
    <scope>NUCLEOTIDE SEQUENCE [LARGE SCALE GENOMIC DNA]</scope>
    <source>
        <strain evidence="2 3">L-15889</strain>
    </source>
</reference>
<feature type="region of interest" description="Disordered" evidence="1">
    <location>
        <begin position="1"/>
        <end position="32"/>
    </location>
</feature>
<name>A0A165Q5B8_9APHY</name>